<proteinExistence type="predicted"/>
<reference evidence="1" key="1">
    <citation type="submission" date="2020-10" db="EMBL/GenBank/DDBJ databases">
        <authorList>
            <person name="Kikuchi T."/>
        </authorList>
    </citation>
    <scope>NUCLEOTIDE SEQUENCE</scope>
    <source>
        <strain evidence="1">NKZ352</strain>
    </source>
</reference>
<organism evidence="1 2">
    <name type="scientific">Caenorhabditis auriculariae</name>
    <dbReference type="NCBI Taxonomy" id="2777116"/>
    <lineage>
        <taxon>Eukaryota</taxon>
        <taxon>Metazoa</taxon>
        <taxon>Ecdysozoa</taxon>
        <taxon>Nematoda</taxon>
        <taxon>Chromadorea</taxon>
        <taxon>Rhabditida</taxon>
        <taxon>Rhabditina</taxon>
        <taxon>Rhabditomorpha</taxon>
        <taxon>Rhabditoidea</taxon>
        <taxon>Rhabditidae</taxon>
        <taxon>Peloderinae</taxon>
        <taxon>Caenorhabditis</taxon>
    </lineage>
</organism>
<gene>
    <name evidence="1" type="ORF">CAUJ_LOCUS14419</name>
</gene>
<dbReference type="AlphaFoldDB" id="A0A8S1HYX7"/>
<keyword evidence="2" id="KW-1185">Reference proteome</keyword>
<dbReference type="EMBL" id="CAJGYM010000128">
    <property type="protein sequence ID" value="CAD6198513.1"/>
    <property type="molecule type" value="Genomic_DNA"/>
</dbReference>
<evidence type="ECO:0000313" key="1">
    <source>
        <dbReference type="EMBL" id="CAD6198513.1"/>
    </source>
</evidence>
<comment type="caution">
    <text evidence="1">The sequence shown here is derived from an EMBL/GenBank/DDBJ whole genome shotgun (WGS) entry which is preliminary data.</text>
</comment>
<name>A0A8S1HYX7_9PELO</name>
<evidence type="ECO:0000313" key="2">
    <source>
        <dbReference type="Proteomes" id="UP000835052"/>
    </source>
</evidence>
<dbReference type="Proteomes" id="UP000835052">
    <property type="component" value="Unassembled WGS sequence"/>
</dbReference>
<protein>
    <submittedName>
        <fullName evidence="1">Uncharacterized protein</fullName>
    </submittedName>
</protein>
<sequence>MWTVNTMLSRTPIVAETSTRVFVHSQRLLHNSNKGIIGNAIDKTMELASEATDKLKDAYKTVVGSEQAGEATQRYANAAMNKNAQLRDKHGNQWKDVKSRWNGAQEAVEKHNRFDKKLDDETFSGQRKINHVKHQNLKMEPAKSENRRI</sequence>
<accession>A0A8S1HYX7</accession>